<accession>A0A963Z2L8</accession>
<dbReference type="AlphaFoldDB" id="A0A963Z2L8"/>
<dbReference type="PANTHER" id="PTHR30146">
    <property type="entry name" value="LACI-RELATED TRANSCRIPTIONAL REPRESSOR"/>
    <property type="match status" value="1"/>
</dbReference>
<dbReference type="PANTHER" id="PTHR30146:SF95">
    <property type="entry name" value="RIBOSE OPERON REPRESSOR"/>
    <property type="match status" value="1"/>
</dbReference>
<keyword evidence="7" id="KW-1185">Reference proteome</keyword>
<evidence type="ECO:0000256" key="2">
    <source>
        <dbReference type="ARBA" id="ARBA00023015"/>
    </source>
</evidence>
<dbReference type="CDD" id="cd01392">
    <property type="entry name" value="HTH_LacI"/>
    <property type="match status" value="1"/>
</dbReference>
<dbReference type="GO" id="GO:0000976">
    <property type="term" value="F:transcription cis-regulatory region binding"/>
    <property type="evidence" value="ECO:0007669"/>
    <property type="project" value="TreeGrafter"/>
</dbReference>
<dbReference type="CDD" id="cd06278">
    <property type="entry name" value="PBP1_LacI-like"/>
    <property type="match status" value="1"/>
</dbReference>
<dbReference type="PROSITE" id="PS50932">
    <property type="entry name" value="HTH_LACI_2"/>
    <property type="match status" value="1"/>
</dbReference>
<reference evidence="6 7" key="1">
    <citation type="journal article" date="2021" name="Microorganisms">
        <title>Acidisoma silvae sp. nov. and Acidisomacellulosilytica sp. nov., Two Acidophilic Bacteria Isolated from Decaying Wood, Hydrolyzing Cellulose and Producing Poly-3-hydroxybutyrate.</title>
        <authorList>
            <person name="Mieszkin S."/>
            <person name="Pouder E."/>
            <person name="Uroz S."/>
            <person name="Simon-Colin C."/>
            <person name="Alain K."/>
        </authorList>
    </citation>
    <scope>NUCLEOTIDE SEQUENCE [LARGE SCALE GENOMIC DNA]</scope>
    <source>
        <strain evidence="6 7">HW T5.17</strain>
    </source>
</reference>
<dbReference type="Gene3D" id="3.40.50.2300">
    <property type="match status" value="2"/>
</dbReference>
<dbReference type="InterPro" id="IPR000843">
    <property type="entry name" value="HTH_LacI"/>
</dbReference>
<dbReference type="InterPro" id="IPR001761">
    <property type="entry name" value="Peripla_BP/Lac1_sug-bd_dom"/>
</dbReference>
<dbReference type="EMBL" id="JAESVA010000004">
    <property type="protein sequence ID" value="MCB8881394.1"/>
    <property type="molecule type" value="Genomic_DNA"/>
</dbReference>
<name>A0A963Z2L8_9PROT</name>
<evidence type="ECO:0000313" key="6">
    <source>
        <dbReference type="EMBL" id="MCB8881394.1"/>
    </source>
</evidence>
<gene>
    <name evidence="6" type="ORF">ACELLULO517_14185</name>
</gene>
<organism evidence="6 7">
    <name type="scientific">Acidisoma cellulosilyticum</name>
    <dbReference type="NCBI Taxonomy" id="2802395"/>
    <lineage>
        <taxon>Bacteria</taxon>
        <taxon>Pseudomonadati</taxon>
        <taxon>Pseudomonadota</taxon>
        <taxon>Alphaproteobacteria</taxon>
        <taxon>Acetobacterales</taxon>
        <taxon>Acidocellaceae</taxon>
        <taxon>Acidisoma</taxon>
    </lineage>
</organism>
<dbReference type="InterPro" id="IPR028082">
    <property type="entry name" value="Peripla_BP_I"/>
</dbReference>
<comment type="caution">
    <text evidence="6">The sequence shown here is derived from an EMBL/GenBank/DDBJ whole genome shotgun (WGS) entry which is preliminary data.</text>
</comment>
<protein>
    <submittedName>
        <fullName evidence="6">LacI family DNA-binding transcriptional regulator</fullName>
    </submittedName>
</protein>
<dbReference type="Pfam" id="PF00532">
    <property type="entry name" value="Peripla_BP_1"/>
    <property type="match status" value="1"/>
</dbReference>
<evidence type="ECO:0000256" key="1">
    <source>
        <dbReference type="ARBA" id="ARBA00022491"/>
    </source>
</evidence>
<evidence type="ECO:0000259" key="5">
    <source>
        <dbReference type="PROSITE" id="PS50932"/>
    </source>
</evidence>
<evidence type="ECO:0000256" key="3">
    <source>
        <dbReference type="ARBA" id="ARBA00023125"/>
    </source>
</evidence>
<dbReference type="Pfam" id="PF00356">
    <property type="entry name" value="LacI"/>
    <property type="match status" value="1"/>
</dbReference>
<dbReference type="GO" id="GO:0003700">
    <property type="term" value="F:DNA-binding transcription factor activity"/>
    <property type="evidence" value="ECO:0007669"/>
    <property type="project" value="TreeGrafter"/>
</dbReference>
<feature type="domain" description="HTH lacI-type" evidence="5">
    <location>
        <begin position="16"/>
        <end position="70"/>
    </location>
</feature>
<dbReference type="RefSeq" id="WP_227308065.1">
    <property type="nucleotide sequence ID" value="NZ_JAESVA010000004.1"/>
</dbReference>
<keyword evidence="2" id="KW-0805">Transcription regulation</keyword>
<sequence>MDQVTRPKHAVPQPRVTSFDVAALAGVSQSSVSRAFSKRSNISEDTRQKIFEAARKLNYVPNSIASSLTTRRSNIIALIIGDLKNPFYVRMLHAFSERLQAEGRQILAFTAGPDDDTDAVMMRVLQYQVDGIIVTQARLSMRMTGLSHERGIPIIFFNRYVPGSDASCVRCDNAAGGRVLAECLLRAGAKSFAMIAGEARATTSHDRISGFVERLRESGVRPQDIETAEGFSTYDGGVIAIQKLLKDRKAPLPDALFCINDIMAMGAMDVMTHSYGLSVPTDIMVASFDNIPESGRLPYQLTTIEQPLDAMITETLKLLHLDDPGSGIELGLDRPIPGPLIWRATIPGSAPDAATLATL</sequence>
<dbReference type="Proteomes" id="UP000721844">
    <property type="component" value="Unassembled WGS sequence"/>
</dbReference>
<keyword evidence="1" id="KW-0678">Repressor</keyword>
<proteinExistence type="predicted"/>
<evidence type="ECO:0000313" key="7">
    <source>
        <dbReference type="Proteomes" id="UP000721844"/>
    </source>
</evidence>
<dbReference type="SUPFAM" id="SSF47413">
    <property type="entry name" value="lambda repressor-like DNA-binding domains"/>
    <property type="match status" value="1"/>
</dbReference>
<dbReference type="Gene3D" id="1.10.260.40">
    <property type="entry name" value="lambda repressor-like DNA-binding domains"/>
    <property type="match status" value="1"/>
</dbReference>
<dbReference type="SMART" id="SM00354">
    <property type="entry name" value="HTH_LACI"/>
    <property type="match status" value="1"/>
</dbReference>
<keyword evidence="4" id="KW-0804">Transcription</keyword>
<evidence type="ECO:0000256" key="4">
    <source>
        <dbReference type="ARBA" id="ARBA00023163"/>
    </source>
</evidence>
<dbReference type="InterPro" id="IPR010982">
    <property type="entry name" value="Lambda_DNA-bd_dom_sf"/>
</dbReference>
<dbReference type="SUPFAM" id="SSF53822">
    <property type="entry name" value="Periplasmic binding protein-like I"/>
    <property type="match status" value="1"/>
</dbReference>
<keyword evidence="3 6" id="KW-0238">DNA-binding</keyword>